<evidence type="ECO:0000256" key="1">
    <source>
        <dbReference type="ARBA" id="ARBA00004651"/>
    </source>
</evidence>
<organism evidence="11 12">
    <name type="scientific">Lacticaseibacillus mingshuiensis</name>
    <dbReference type="NCBI Taxonomy" id="2799574"/>
    <lineage>
        <taxon>Bacteria</taxon>
        <taxon>Bacillati</taxon>
        <taxon>Bacillota</taxon>
        <taxon>Bacilli</taxon>
        <taxon>Lactobacillales</taxon>
        <taxon>Lactobacillaceae</taxon>
        <taxon>Lacticaseibacillus</taxon>
    </lineage>
</organism>
<dbReference type="InterPro" id="IPR002528">
    <property type="entry name" value="MATE_fam"/>
</dbReference>
<dbReference type="PANTHER" id="PTHR43823">
    <property type="entry name" value="SPORULATION PROTEIN YKVU"/>
    <property type="match status" value="1"/>
</dbReference>
<dbReference type="InterPro" id="IPR045070">
    <property type="entry name" value="MATE_MepA-like"/>
</dbReference>
<feature type="transmembrane region" description="Helical" evidence="10">
    <location>
        <begin position="278"/>
        <end position="301"/>
    </location>
</feature>
<dbReference type="Proteomes" id="UP001597196">
    <property type="component" value="Unassembled WGS sequence"/>
</dbReference>
<dbReference type="PANTHER" id="PTHR43823:SF3">
    <property type="entry name" value="MULTIDRUG EXPORT PROTEIN MEPA"/>
    <property type="match status" value="1"/>
</dbReference>
<dbReference type="EMBL" id="JBHTOC010000017">
    <property type="protein sequence ID" value="MFD1430757.1"/>
    <property type="molecule type" value="Genomic_DNA"/>
</dbReference>
<comment type="caution">
    <text evidence="11">The sequence shown here is derived from an EMBL/GenBank/DDBJ whole genome shotgun (WGS) entry which is preliminary data.</text>
</comment>
<feature type="transmembrane region" description="Helical" evidence="10">
    <location>
        <begin position="354"/>
        <end position="376"/>
    </location>
</feature>
<feature type="transmembrane region" description="Helical" evidence="10">
    <location>
        <begin position="46"/>
        <end position="70"/>
    </location>
</feature>
<dbReference type="InterPro" id="IPR051327">
    <property type="entry name" value="MATE_MepA_subfamily"/>
</dbReference>
<feature type="transmembrane region" description="Helical" evidence="10">
    <location>
        <begin position="133"/>
        <end position="154"/>
    </location>
</feature>
<evidence type="ECO:0000256" key="3">
    <source>
        <dbReference type="ARBA" id="ARBA00022106"/>
    </source>
</evidence>
<feature type="transmembrane region" description="Helical" evidence="10">
    <location>
        <begin position="166"/>
        <end position="186"/>
    </location>
</feature>
<dbReference type="PIRSF" id="PIRSF006603">
    <property type="entry name" value="DinF"/>
    <property type="match status" value="1"/>
</dbReference>
<keyword evidence="5" id="KW-1003">Cell membrane</keyword>
<keyword evidence="6 10" id="KW-0812">Transmembrane</keyword>
<dbReference type="NCBIfam" id="TIGR00797">
    <property type="entry name" value="matE"/>
    <property type="match status" value="1"/>
</dbReference>
<evidence type="ECO:0000256" key="7">
    <source>
        <dbReference type="ARBA" id="ARBA00022989"/>
    </source>
</evidence>
<evidence type="ECO:0000256" key="9">
    <source>
        <dbReference type="ARBA" id="ARBA00023251"/>
    </source>
</evidence>
<feature type="transmembrane region" description="Helical" evidence="10">
    <location>
        <begin position="91"/>
        <end position="113"/>
    </location>
</feature>
<feature type="transmembrane region" description="Helical" evidence="10">
    <location>
        <begin position="321"/>
        <end position="342"/>
    </location>
</feature>
<accession>A0ABW4CK15</accession>
<dbReference type="Pfam" id="PF01554">
    <property type="entry name" value="MatE"/>
    <property type="match status" value="2"/>
</dbReference>
<keyword evidence="9" id="KW-0046">Antibiotic resistance</keyword>
<evidence type="ECO:0000256" key="6">
    <source>
        <dbReference type="ARBA" id="ARBA00022692"/>
    </source>
</evidence>
<sequence>MNDLFDKAPVRKAYMQLALPVVLGMVASMVYNLADTFFVAKTGNANLVAGIAIGAPLFSFMLAVGDIFGLGGSAVISRLMGQQNHRTAAELSAFCFYAAIAFSVVLTAVMLVFERPLLHLMGATSATYPYAADFYRMLALGAVFIIVSLVPGNIIRTEGLAKQSMIATLAGTALTIVLDPIFLFGLHWGAMGVGFANVLGYVVNTSLLVWFMHSKARVLTLNVRQVHATRSALWAVVSIGIPASLTNFMQSFGMMLLNNYLARFGADAVAAMGIAQKIYMVVMLIMVGFAFGAQPLIGYCYGAKNWSRLRAVLRFDFEVEVGYALVAGAVIMLLAKPLVAAFMSAPEIVTMGTLMLRALLLTTPLIGAILVFTTVFQSTGKPLPALLMAISRQGVLFAAALIALAAAFGFTGVVWAQPVADALTFALGLVLYRRSFDLAALEKDGRAA</sequence>
<keyword evidence="8 10" id="KW-0472">Membrane</keyword>
<evidence type="ECO:0000313" key="12">
    <source>
        <dbReference type="Proteomes" id="UP001597196"/>
    </source>
</evidence>
<evidence type="ECO:0000256" key="10">
    <source>
        <dbReference type="SAM" id="Phobius"/>
    </source>
</evidence>
<evidence type="ECO:0000256" key="8">
    <source>
        <dbReference type="ARBA" id="ARBA00023136"/>
    </source>
</evidence>
<proteinExistence type="inferred from homology"/>
<feature type="transmembrane region" description="Helical" evidence="10">
    <location>
        <begin position="192"/>
        <end position="211"/>
    </location>
</feature>
<evidence type="ECO:0000256" key="2">
    <source>
        <dbReference type="ARBA" id="ARBA00008417"/>
    </source>
</evidence>
<feature type="transmembrane region" description="Helical" evidence="10">
    <location>
        <begin position="383"/>
        <end position="408"/>
    </location>
</feature>
<comment type="subcellular location">
    <subcellularLocation>
        <location evidence="1">Cell membrane</location>
        <topology evidence="1">Multi-pass membrane protein</topology>
    </subcellularLocation>
</comment>
<protein>
    <recommendedName>
        <fullName evidence="3">Multidrug export protein MepA</fullName>
    </recommendedName>
</protein>
<evidence type="ECO:0000256" key="4">
    <source>
        <dbReference type="ARBA" id="ARBA00022448"/>
    </source>
</evidence>
<reference evidence="12" key="1">
    <citation type="journal article" date="2019" name="Int. J. Syst. Evol. Microbiol.">
        <title>The Global Catalogue of Microorganisms (GCM) 10K type strain sequencing project: providing services to taxonomists for standard genome sequencing and annotation.</title>
        <authorList>
            <consortium name="The Broad Institute Genomics Platform"/>
            <consortium name="The Broad Institute Genome Sequencing Center for Infectious Disease"/>
            <person name="Wu L."/>
            <person name="Ma J."/>
        </authorList>
    </citation>
    <scope>NUCLEOTIDE SEQUENCE [LARGE SCALE GENOMIC DNA]</scope>
    <source>
        <strain evidence="12">CCM 8980</strain>
    </source>
</reference>
<keyword evidence="4" id="KW-0813">Transport</keyword>
<comment type="similarity">
    <text evidence="2">Belongs to the multi antimicrobial extrusion (MATE) (TC 2.A.66.1) family. MepA subfamily.</text>
</comment>
<dbReference type="InterPro" id="IPR048279">
    <property type="entry name" value="MdtK-like"/>
</dbReference>
<dbReference type="RefSeq" id="WP_203628176.1">
    <property type="nucleotide sequence ID" value="NZ_BOLQ01000020.1"/>
</dbReference>
<evidence type="ECO:0000256" key="5">
    <source>
        <dbReference type="ARBA" id="ARBA00022475"/>
    </source>
</evidence>
<name>A0ABW4CK15_9LACO</name>
<gene>
    <name evidence="11" type="ORF">ACFQ4P_10955</name>
</gene>
<evidence type="ECO:0000313" key="11">
    <source>
        <dbReference type="EMBL" id="MFD1430757.1"/>
    </source>
</evidence>
<dbReference type="CDD" id="cd13143">
    <property type="entry name" value="MATE_MepA_like"/>
    <property type="match status" value="1"/>
</dbReference>
<keyword evidence="7 10" id="KW-1133">Transmembrane helix</keyword>
<feature type="transmembrane region" description="Helical" evidence="10">
    <location>
        <begin position="232"/>
        <end position="258"/>
    </location>
</feature>
<keyword evidence="12" id="KW-1185">Reference proteome</keyword>
<feature type="transmembrane region" description="Helical" evidence="10">
    <location>
        <begin position="12"/>
        <end position="34"/>
    </location>
</feature>